<protein>
    <submittedName>
        <fullName evidence="1">Uncharacterized protein</fullName>
    </submittedName>
</protein>
<dbReference type="AlphaFoldDB" id="A0A1H2QR57"/>
<dbReference type="Proteomes" id="UP000182573">
    <property type="component" value="Unassembled WGS sequence"/>
</dbReference>
<reference evidence="1 2" key="1">
    <citation type="submission" date="2016-10" db="EMBL/GenBank/DDBJ databases">
        <authorList>
            <person name="de Groot N.N."/>
        </authorList>
    </citation>
    <scope>NUCLEOTIDE SEQUENCE [LARGE SCALE GENOMIC DNA]</scope>
    <source>
        <strain evidence="1 2">DSM 3756</strain>
    </source>
</reference>
<accession>A0A1H2QR57</accession>
<name>A0A1H2QR57_HALVA</name>
<evidence type="ECO:0000313" key="2">
    <source>
        <dbReference type="Proteomes" id="UP000182573"/>
    </source>
</evidence>
<organism evidence="1 2">
    <name type="scientific">Haloarcula vallismortis</name>
    <name type="common">Halobacterium vallismortis</name>
    <dbReference type="NCBI Taxonomy" id="28442"/>
    <lineage>
        <taxon>Archaea</taxon>
        <taxon>Methanobacteriati</taxon>
        <taxon>Methanobacteriota</taxon>
        <taxon>Stenosarchaea group</taxon>
        <taxon>Halobacteria</taxon>
        <taxon>Halobacteriales</taxon>
        <taxon>Haloarculaceae</taxon>
        <taxon>Haloarcula</taxon>
    </lineage>
</organism>
<proteinExistence type="predicted"/>
<gene>
    <name evidence="1" type="ORF">SAMN05443574_101334</name>
</gene>
<dbReference type="EMBL" id="FNOF01000001">
    <property type="protein sequence ID" value="SDW09360.1"/>
    <property type="molecule type" value="Genomic_DNA"/>
</dbReference>
<evidence type="ECO:0000313" key="1">
    <source>
        <dbReference type="EMBL" id="SDW09360.1"/>
    </source>
</evidence>
<sequence length="35" mass="4325">MGLIEWDRETHWVTRGSEYERIRPLLAFLAERYTE</sequence>